<sequence>MMEQGLVEGSTIKYHLKQYLRRSFSVGGTDRELQIDALERSFTLNGRRLEMSVQAMTNFGNDDYTATYSKLL</sequence>
<reference evidence="2 3" key="1">
    <citation type="submission" date="2022-11" db="UniProtKB">
        <authorList>
            <consortium name="WormBaseParasite"/>
        </authorList>
    </citation>
    <scope>IDENTIFICATION</scope>
</reference>
<organism evidence="1 2">
    <name type="scientific">Plectus sambesii</name>
    <dbReference type="NCBI Taxonomy" id="2011161"/>
    <lineage>
        <taxon>Eukaryota</taxon>
        <taxon>Metazoa</taxon>
        <taxon>Ecdysozoa</taxon>
        <taxon>Nematoda</taxon>
        <taxon>Chromadorea</taxon>
        <taxon>Plectida</taxon>
        <taxon>Plectina</taxon>
        <taxon>Plectoidea</taxon>
        <taxon>Plectidae</taxon>
        <taxon>Plectus</taxon>
    </lineage>
</organism>
<dbReference type="Proteomes" id="UP000887566">
    <property type="component" value="Unplaced"/>
</dbReference>
<protein>
    <submittedName>
        <fullName evidence="2 3">Uncharacterized protein</fullName>
    </submittedName>
</protein>
<name>A0A914US87_9BILA</name>
<dbReference type="AlphaFoldDB" id="A0A914US87"/>
<accession>A0A914US87</accession>
<keyword evidence="1" id="KW-1185">Reference proteome</keyword>
<evidence type="ECO:0000313" key="2">
    <source>
        <dbReference type="WBParaSite" id="PSAMB.scaffold12192size2897.g34694.t1"/>
    </source>
</evidence>
<proteinExistence type="predicted"/>
<dbReference type="WBParaSite" id="PSAMB.scaffold8199size6504.g31081.t1">
    <property type="protein sequence ID" value="PSAMB.scaffold8199size6504.g31081.t1"/>
    <property type="gene ID" value="PSAMB.scaffold8199size6504.g31081"/>
</dbReference>
<dbReference type="WBParaSite" id="PSAMB.scaffold12192size2897.g34694.t1">
    <property type="protein sequence ID" value="PSAMB.scaffold12192size2897.g34694.t1"/>
    <property type="gene ID" value="PSAMB.scaffold12192size2897.g34694"/>
</dbReference>
<evidence type="ECO:0000313" key="3">
    <source>
        <dbReference type="WBParaSite" id="PSAMB.scaffold8199size6504.g31081.t1"/>
    </source>
</evidence>
<evidence type="ECO:0000313" key="1">
    <source>
        <dbReference type="Proteomes" id="UP000887566"/>
    </source>
</evidence>